<reference evidence="7 8" key="1">
    <citation type="submission" date="2017-08" db="EMBL/GenBank/DDBJ databases">
        <title>Reclassification of Bisgaard taxon 37 and 44.</title>
        <authorList>
            <person name="Christensen H."/>
        </authorList>
    </citation>
    <scope>NUCLEOTIDE SEQUENCE [LARGE SCALE GENOMIC DNA]</scope>
    <source>
        <strain evidence="7 8">B96_4</strain>
    </source>
</reference>
<dbReference type="EMBL" id="NRJH01000013">
    <property type="protein sequence ID" value="RIY33563.1"/>
    <property type="molecule type" value="Genomic_DNA"/>
</dbReference>
<dbReference type="AlphaFoldDB" id="A0A3A1Y5M5"/>
<dbReference type="PANTHER" id="PTHR10534:SF2">
    <property type="entry name" value="PYRIDOXAL KINASE"/>
    <property type="match status" value="1"/>
</dbReference>
<dbReference type="InterPro" id="IPR004625">
    <property type="entry name" value="PyrdxlKinase"/>
</dbReference>
<keyword evidence="3" id="KW-0547">Nucleotide-binding</keyword>
<proteinExistence type="predicted"/>
<evidence type="ECO:0000256" key="3">
    <source>
        <dbReference type="ARBA" id="ARBA00022741"/>
    </source>
</evidence>
<evidence type="ECO:0000256" key="2">
    <source>
        <dbReference type="ARBA" id="ARBA00022679"/>
    </source>
</evidence>
<dbReference type="Pfam" id="PF08543">
    <property type="entry name" value="Phos_pyr_kin"/>
    <property type="match status" value="1"/>
</dbReference>
<dbReference type="NCBIfam" id="NF004398">
    <property type="entry name" value="PRK05756.1"/>
    <property type="match status" value="1"/>
</dbReference>
<dbReference type="GO" id="GO:0009443">
    <property type="term" value="P:pyridoxal 5'-phosphate salvage"/>
    <property type="evidence" value="ECO:0007669"/>
    <property type="project" value="InterPro"/>
</dbReference>
<dbReference type="EC" id="2.7.1.35" evidence="1"/>
<accession>A0A3A1Y5M5</accession>
<protein>
    <recommendedName>
        <fullName evidence="1">pyridoxal kinase</fullName>
        <ecNumber evidence="1">2.7.1.35</ecNumber>
    </recommendedName>
</protein>
<dbReference type="Gene3D" id="3.40.1190.20">
    <property type="match status" value="1"/>
</dbReference>
<evidence type="ECO:0000313" key="8">
    <source>
        <dbReference type="Proteomes" id="UP000266258"/>
    </source>
</evidence>
<dbReference type="SUPFAM" id="SSF53613">
    <property type="entry name" value="Ribokinase-like"/>
    <property type="match status" value="1"/>
</dbReference>
<dbReference type="GO" id="GO:0005829">
    <property type="term" value="C:cytosol"/>
    <property type="evidence" value="ECO:0007669"/>
    <property type="project" value="TreeGrafter"/>
</dbReference>
<evidence type="ECO:0000259" key="6">
    <source>
        <dbReference type="Pfam" id="PF08543"/>
    </source>
</evidence>
<keyword evidence="8" id="KW-1185">Reference proteome</keyword>
<comment type="caution">
    <text evidence="7">The sequence shown here is derived from an EMBL/GenBank/DDBJ whole genome shotgun (WGS) entry which is preliminary data.</text>
</comment>
<dbReference type="InterPro" id="IPR029056">
    <property type="entry name" value="Ribokinase-like"/>
</dbReference>
<sequence>MKNVLTIQSHVVYGYAGNKAATLPMQLCGVDVWPLNTVQFSSSTRYPKFAGPVTTNEDLIKIVKTLADPEVNFLHKVDAVLSGYLGSAEQVDAILEIVDTVREQNPDAVYLLDPVMGKAGKGCIVAPGVAQAIRDKAVSRANITCPNLEELQILHGSELNSFADAVNATIQLAKKGPSIVMVKHLHRCALAQPYEFESILYDDNTGKLYHLTRPLVDLPRDPVGAGDMLTGVLLACLLTGKTALEAFEHAQNAVYLVVKAAKDAGELELQPVTVRREIMDPPLTYRAVELNPADFVAKHKAL</sequence>
<gene>
    <name evidence="7" type="ORF">CJP74_01480</name>
</gene>
<dbReference type="GO" id="GO:0005524">
    <property type="term" value="F:ATP binding"/>
    <property type="evidence" value="ECO:0007669"/>
    <property type="project" value="UniProtKB-KW"/>
</dbReference>
<evidence type="ECO:0000256" key="5">
    <source>
        <dbReference type="ARBA" id="ARBA00022840"/>
    </source>
</evidence>
<dbReference type="GO" id="GO:0008478">
    <property type="term" value="F:pyridoxal kinase activity"/>
    <property type="evidence" value="ECO:0007669"/>
    <property type="project" value="UniProtKB-EC"/>
</dbReference>
<keyword evidence="2" id="KW-0808">Transferase</keyword>
<dbReference type="RefSeq" id="WP_119496508.1">
    <property type="nucleotide sequence ID" value="NZ_NRJH01000013.1"/>
</dbReference>
<evidence type="ECO:0000256" key="1">
    <source>
        <dbReference type="ARBA" id="ARBA00012104"/>
    </source>
</evidence>
<dbReference type="PANTHER" id="PTHR10534">
    <property type="entry name" value="PYRIDOXAL KINASE"/>
    <property type="match status" value="1"/>
</dbReference>
<feature type="domain" description="Pyridoxamine kinase/Phosphomethylpyrimidine kinase" evidence="6">
    <location>
        <begin position="76"/>
        <end position="265"/>
    </location>
</feature>
<dbReference type="InterPro" id="IPR013749">
    <property type="entry name" value="PM/HMP-P_kinase-1"/>
</dbReference>
<evidence type="ECO:0000256" key="4">
    <source>
        <dbReference type="ARBA" id="ARBA00022777"/>
    </source>
</evidence>
<keyword evidence="5" id="KW-0067">ATP-binding</keyword>
<name>A0A3A1Y5M5_9GAMM</name>
<organism evidence="7 8">
    <name type="scientific">Psittacicella melopsittaci</name>
    <dbReference type="NCBI Taxonomy" id="2028576"/>
    <lineage>
        <taxon>Bacteria</taxon>
        <taxon>Pseudomonadati</taxon>
        <taxon>Pseudomonadota</taxon>
        <taxon>Gammaproteobacteria</taxon>
        <taxon>Pasteurellales</taxon>
        <taxon>Psittacicellaceae</taxon>
        <taxon>Psittacicella</taxon>
    </lineage>
</organism>
<evidence type="ECO:0000313" key="7">
    <source>
        <dbReference type="EMBL" id="RIY33563.1"/>
    </source>
</evidence>
<keyword evidence="4 7" id="KW-0418">Kinase</keyword>
<dbReference type="NCBIfam" id="TIGR00687">
    <property type="entry name" value="pyridox_kin"/>
    <property type="match status" value="1"/>
</dbReference>
<dbReference type="OrthoDB" id="9800808at2"/>
<dbReference type="Proteomes" id="UP000266258">
    <property type="component" value="Unassembled WGS sequence"/>
</dbReference>
<dbReference type="CDD" id="cd01173">
    <property type="entry name" value="pyridoxal_pyridoxamine_kinase"/>
    <property type="match status" value="1"/>
</dbReference>